<dbReference type="InterPro" id="IPR001929">
    <property type="entry name" value="Germin"/>
</dbReference>
<keyword evidence="4 8" id="KW-0964">Secreted</keyword>
<evidence type="ECO:0000256" key="4">
    <source>
        <dbReference type="ARBA" id="ARBA00022525"/>
    </source>
</evidence>
<feature type="domain" description="Cupin type-1" evidence="9">
    <location>
        <begin position="75"/>
        <end position="148"/>
    </location>
</feature>
<evidence type="ECO:0000256" key="1">
    <source>
        <dbReference type="ARBA" id="ARBA00004271"/>
    </source>
</evidence>
<dbReference type="PANTHER" id="PTHR31238">
    <property type="entry name" value="GERMIN-LIKE PROTEIN SUBFAMILY 3 MEMBER 3"/>
    <property type="match status" value="1"/>
</dbReference>
<dbReference type="InterPro" id="IPR011051">
    <property type="entry name" value="RmlC_Cupin_sf"/>
</dbReference>
<dbReference type="Proteomes" id="UP001188597">
    <property type="component" value="Unassembled WGS sequence"/>
</dbReference>
<dbReference type="SUPFAM" id="SSF51182">
    <property type="entry name" value="RmlC-like cupins"/>
    <property type="match status" value="1"/>
</dbReference>
<keyword evidence="11" id="KW-1185">Reference proteome</keyword>
<evidence type="ECO:0000256" key="5">
    <source>
        <dbReference type="ARBA" id="ARBA00022723"/>
    </source>
</evidence>
<dbReference type="GO" id="GO:0030145">
    <property type="term" value="F:manganese ion binding"/>
    <property type="evidence" value="ECO:0007669"/>
    <property type="project" value="UniProtKB-UniRule"/>
</dbReference>
<dbReference type="InterPro" id="IPR006045">
    <property type="entry name" value="Cupin_1"/>
</dbReference>
<evidence type="ECO:0000313" key="11">
    <source>
        <dbReference type="Proteomes" id="UP001188597"/>
    </source>
</evidence>
<dbReference type="Gene3D" id="2.60.120.10">
    <property type="entry name" value="Jelly Rolls"/>
    <property type="match status" value="1"/>
</dbReference>
<dbReference type="PRINTS" id="PR00325">
    <property type="entry name" value="GERMIN"/>
</dbReference>
<evidence type="ECO:0000259" key="9">
    <source>
        <dbReference type="Pfam" id="PF00190"/>
    </source>
</evidence>
<comment type="subcellular location">
    <subcellularLocation>
        <location evidence="1 8">Secreted</location>
        <location evidence="1 8">Extracellular space</location>
        <location evidence="1 8">Apoplast</location>
    </subcellularLocation>
</comment>
<evidence type="ECO:0000256" key="3">
    <source>
        <dbReference type="ARBA" id="ARBA00022523"/>
    </source>
</evidence>
<proteinExistence type="inferred from homology"/>
<protein>
    <recommendedName>
        <fullName evidence="8">Germin-like protein</fullName>
    </recommendedName>
</protein>
<keyword evidence="3 8" id="KW-0052">Apoplast</keyword>
<comment type="similarity">
    <text evidence="2 8">Belongs to the germin family.</text>
</comment>
<keyword evidence="5 7" id="KW-0479">Metal-binding</keyword>
<comment type="caution">
    <text evidence="10">The sequence shown here is derived from an EMBL/GenBank/DDBJ whole genome shotgun (WGS) entry which is preliminary data.</text>
</comment>
<name>A0AA88W3B7_9ASTE</name>
<organism evidence="10 11">
    <name type="scientific">Escallonia herrerae</name>
    <dbReference type="NCBI Taxonomy" id="1293975"/>
    <lineage>
        <taxon>Eukaryota</taxon>
        <taxon>Viridiplantae</taxon>
        <taxon>Streptophyta</taxon>
        <taxon>Embryophyta</taxon>
        <taxon>Tracheophyta</taxon>
        <taxon>Spermatophyta</taxon>
        <taxon>Magnoliopsida</taxon>
        <taxon>eudicotyledons</taxon>
        <taxon>Gunneridae</taxon>
        <taxon>Pentapetalae</taxon>
        <taxon>asterids</taxon>
        <taxon>campanulids</taxon>
        <taxon>Escalloniales</taxon>
        <taxon>Escalloniaceae</taxon>
        <taxon>Escallonia</taxon>
    </lineage>
</organism>
<reference evidence="10" key="1">
    <citation type="submission" date="2022-12" db="EMBL/GenBank/DDBJ databases">
        <title>Draft genome assemblies for two species of Escallonia (Escalloniales).</title>
        <authorList>
            <person name="Chanderbali A."/>
            <person name="Dervinis C."/>
            <person name="Anghel I."/>
            <person name="Soltis D."/>
            <person name="Soltis P."/>
            <person name="Zapata F."/>
        </authorList>
    </citation>
    <scope>NUCLEOTIDE SEQUENCE</scope>
    <source>
        <strain evidence="10">UCBG64.0493</strain>
        <tissue evidence="10">Leaf</tissue>
    </source>
</reference>
<evidence type="ECO:0000256" key="6">
    <source>
        <dbReference type="ARBA" id="ARBA00023211"/>
    </source>
</evidence>
<sequence length="227" mass="24543">MHAHLAGSAPLEHQQHGQLALSSATFALLFLATVLARDPNLVIDFVGPNVSTAFPGSYFTYTGLRGGAPPPAHGTTDSSGQLYKNVLQKYDVFLFPEGLPHYEANLIKGEKEVVVMMFGSADAGFVSLAQSLFGSGISDEVLVKTLKIRVIFTNLDLSGNPPLIPILPGTSDAVKRNLELYSCICRRRPVNGSDLDLIPLVFESICSNMVRFFDRKPNPGLGLLIDK</sequence>
<dbReference type="AlphaFoldDB" id="A0AA88W3B7"/>
<keyword evidence="6 7" id="KW-0464">Manganese</keyword>
<accession>A0AA88W3B7</accession>
<evidence type="ECO:0000313" key="10">
    <source>
        <dbReference type="EMBL" id="KAK3018993.1"/>
    </source>
</evidence>
<feature type="binding site" evidence="7">
    <location>
        <position position="101"/>
    </location>
    <ligand>
        <name>Mn(2+)</name>
        <dbReference type="ChEBI" id="CHEBI:29035"/>
    </ligand>
</feature>
<dbReference type="EMBL" id="JAVXUP010000906">
    <property type="protein sequence ID" value="KAK3018993.1"/>
    <property type="molecule type" value="Genomic_DNA"/>
</dbReference>
<dbReference type="Pfam" id="PF00190">
    <property type="entry name" value="Cupin_1"/>
    <property type="match status" value="1"/>
</dbReference>
<evidence type="ECO:0000256" key="8">
    <source>
        <dbReference type="RuleBase" id="RU366015"/>
    </source>
</evidence>
<dbReference type="GO" id="GO:0048046">
    <property type="term" value="C:apoplast"/>
    <property type="evidence" value="ECO:0007669"/>
    <property type="project" value="UniProtKB-SubCell"/>
</dbReference>
<dbReference type="InterPro" id="IPR014710">
    <property type="entry name" value="RmlC-like_jellyroll"/>
</dbReference>
<gene>
    <name evidence="10" type="ORF">RJ639_003412</name>
</gene>
<evidence type="ECO:0000256" key="2">
    <source>
        <dbReference type="ARBA" id="ARBA00007456"/>
    </source>
</evidence>
<evidence type="ECO:0000256" key="7">
    <source>
        <dbReference type="PIRSR" id="PIRSR601929-2"/>
    </source>
</evidence>